<accession>X1EBU0</accession>
<protein>
    <submittedName>
        <fullName evidence="1">Uncharacterized protein</fullName>
    </submittedName>
</protein>
<dbReference type="EMBL" id="BART01033202">
    <property type="protein sequence ID" value="GAH17835.1"/>
    <property type="molecule type" value="Genomic_DNA"/>
</dbReference>
<reference evidence="1" key="1">
    <citation type="journal article" date="2014" name="Front. Microbiol.">
        <title>High frequency of phylogenetically diverse reductive dehalogenase-homologous genes in deep subseafloor sedimentary metagenomes.</title>
        <authorList>
            <person name="Kawai M."/>
            <person name="Futagami T."/>
            <person name="Toyoda A."/>
            <person name="Takaki Y."/>
            <person name="Nishi S."/>
            <person name="Hori S."/>
            <person name="Arai W."/>
            <person name="Tsubouchi T."/>
            <person name="Morono Y."/>
            <person name="Uchiyama I."/>
            <person name="Ito T."/>
            <person name="Fujiyama A."/>
            <person name="Inagaki F."/>
            <person name="Takami H."/>
        </authorList>
    </citation>
    <scope>NUCLEOTIDE SEQUENCE</scope>
    <source>
        <strain evidence="1">Expedition CK06-06</strain>
    </source>
</reference>
<proteinExistence type="predicted"/>
<comment type="caution">
    <text evidence="1">The sequence shown here is derived from an EMBL/GenBank/DDBJ whole genome shotgun (WGS) entry which is preliminary data.</text>
</comment>
<evidence type="ECO:0000313" key="1">
    <source>
        <dbReference type="EMBL" id="GAH17835.1"/>
    </source>
</evidence>
<organism evidence="1">
    <name type="scientific">marine sediment metagenome</name>
    <dbReference type="NCBI Taxonomy" id="412755"/>
    <lineage>
        <taxon>unclassified sequences</taxon>
        <taxon>metagenomes</taxon>
        <taxon>ecological metagenomes</taxon>
    </lineage>
</organism>
<sequence>METDAVIMQLEQRVCELEAQFRLIENARTRDNRGIAESLISLLALICGFVGAEDVATELQKLTNNKHVTDDELVEGLTVAINRLNLLTKDKI</sequence>
<gene>
    <name evidence="1" type="ORF">S01H4_57138</name>
</gene>
<dbReference type="AlphaFoldDB" id="X1EBU0"/>
<name>X1EBU0_9ZZZZ</name>